<feature type="compositionally biased region" description="Basic and acidic residues" evidence="1">
    <location>
        <begin position="1"/>
        <end position="10"/>
    </location>
</feature>
<dbReference type="Proteomes" id="UP000184600">
    <property type="component" value="Unassembled WGS sequence"/>
</dbReference>
<keyword evidence="2" id="KW-0812">Transmembrane</keyword>
<keyword evidence="4" id="KW-1185">Reference proteome</keyword>
<name>A0A1M7YWR2_9VIBR</name>
<gene>
    <name evidence="3" type="ORF">VQ7734_02866</name>
</gene>
<dbReference type="AlphaFoldDB" id="A0A1M7YWR2"/>
<feature type="transmembrane region" description="Helical" evidence="2">
    <location>
        <begin position="92"/>
        <end position="110"/>
    </location>
</feature>
<keyword evidence="2" id="KW-1133">Transmembrane helix</keyword>
<sequence length="123" mass="13806">MNYSVRENHELTQPGSGNISGKRQNKPGGTTKDYLRKDQSLCSLNFAVIKTISQNIYSITPVISENVCCLSESTNRRHTKDDNTPKKWLRNYPLATFFVSVFFASAAIFASDKSTTCCSDLWV</sequence>
<dbReference type="EMBL" id="FRFG01000031">
    <property type="protein sequence ID" value="SHO57097.1"/>
    <property type="molecule type" value="Genomic_DNA"/>
</dbReference>
<evidence type="ECO:0000256" key="1">
    <source>
        <dbReference type="SAM" id="MobiDB-lite"/>
    </source>
</evidence>
<keyword evidence="2" id="KW-0472">Membrane</keyword>
<evidence type="ECO:0000256" key="2">
    <source>
        <dbReference type="SAM" id="Phobius"/>
    </source>
</evidence>
<feature type="region of interest" description="Disordered" evidence="1">
    <location>
        <begin position="1"/>
        <end position="34"/>
    </location>
</feature>
<accession>A0A1M7YWR2</accession>
<organism evidence="3 4">
    <name type="scientific">Vibrio quintilis</name>
    <dbReference type="NCBI Taxonomy" id="1117707"/>
    <lineage>
        <taxon>Bacteria</taxon>
        <taxon>Pseudomonadati</taxon>
        <taxon>Pseudomonadota</taxon>
        <taxon>Gammaproteobacteria</taxon>
        <taxon>Vibrionales</taxon>
        <taxon>Vibrionaceae</taxon>
        <taxon>Vibrio</taxon>
    </lineage>
</organism>
<evidence type="ECO:0000313" key="4">
    <source>
        <dbReference type="Proteomes" id="UP000184600"/>
    </source>
</evidence>
<reference evidence="4" key="1">
    <citation type="submission" date="2016-12" db="EMBL/GenBank/DDBJ databases">
        <authorList>
            <person name="Rodrigo-Torres L."/>
            <person name="Arahal R.D."/>
            <person name="Lucena T."/>
        </authorList>
    </citation>
    <scope>NUCLEOTIDE SEQUENCE [LARGE SCALE GENOMIC DNA]</scope>
</reference>
<proteinExistence type="predicted"/>
<evidence type="ECO:0000313" key="3">
    <source>
        <dbReference type="EMBL" id="SHO57097.1"/>
    </source>
</evidence>
<feature type="compositionally biased region" description="Polar residues" evidence="1">
    <location>
        <begin position="11"/>
        <end position="22"/>
    </location>
</feature>
<protein>
    <submittedName>
        <fullName evidence="3">Uncharacterized protein</fullName>
    </submittedName>
</protein>